<feature type="compositionally biased region" description="Low complexity" evidence="1">
    <location>
        <begin position="289"/>
        <end position="299"/>
    </location>
</feature>
<feature type="compositionally biased region" description="Low complexity" evidence="1">
    <location>
        <begin position="910"/>
        <end position="928"/>
    </location>
</feature>
<feature type="compositionally biased region" description="Basic and acidic residues" evidence="1">
    <location>
        <begin position="799"/>
        <end position="808"/>
    </location>
</feature>
<proteinExistence type="predicted"/>
<feature type="compositionally biased region" description="Gly residues" evidence="1">
    <location>
        <begin position="573"/>
        <end position="586"/>
    </location>
</feature>
<feature type="compositionally biased region" description="Low complexity" evidence="1">
    <location>
        <begin position="775"/>
        <end position="792"/>
    </location>
</feature>
<feature type="compositionally biased region" description="Low complexity" evidence="1">
    <location>
        <begin position="127"/>
        <end position="136"/>
    </location>
</feature>
<feature type="compositionally biased region" description="Low complexity" evidence="1">
    <location>
        <begin position="525"/>
        <end position="534"/>
    </location>
</feature>
<feature type="compositionally biased region" description="Low complexity" evidence="1">
    <location>
        <begin position="1104"/>
        <end position="1117"/>
    </location>
</feature>
<feature type="compositionally biased region" description="Acidic residues" evidence="1">
    <location>
        <begin position="817"/>
        <end position="836"/>
    </location>
</feature>
<feature type="compositionally biased region" description="Basic and acidic residues" evidence="1">
    <location>
        <begin position="700"/>
        <end position="736"/>
    </location>
</feature>
<dbReference type="OrthoDB" id="2687738at2759"/>
<feature type="compositionally biased region" description="Polar residues" evidence="1">
    <location>
        <begin position="413"/>
        <end position="446"/>
    </location>
</feature>
<protein>
    <submittedName>
        <fullName evidence="2">Uncharacterized protein</fullName>
    </submittedName>
</protein>
<dbReference type="EMBL" id="MU151254">
    <property type="protein sequence ID" value="KAF9446277.1"/>
    <property type="molecule type" value="Genomic_DNA"/>
</dbReference>
<feature type="compositionally biased region" description="Low complexity" evidence="1">
    <location>
        <begin position="308"/>
        <end position="328"/>
    </location>
</feature>
<reference evidence="2" key="1">
    <citation type="submission" date="2020-11" db="EMBL/GenBank/DDBJ databases">
        <authorList>
            <consortium name="DOE Joint Genome Institute"/>
            <person name="Ahrendt S."/>
            <person name="Riley R."/>
            <person name="Andreopoulos W."/>
            <person name="Labutti K."/>
            <person name="Pangilinan J."/>
            <person name="Ruiz-Duenas F.J."/>
            <person name="Barrasa J.M."/>
            <person name="Sanchez-Garcia M."/>
            <person name="Camarero S."/>
            <person name="Miyauchi S."/>
            <person name="Serrano A."/>
            <person name="Linde D."/>
            <person name="Babiker R."/>
            <person name="Drula E."/>
            <person name="Ayuso-Fernandez I."/>
            <person name="Pacheco R."/>
            <person name="Padilla G."/>
            <person name="Ferreira P."/>
            <person name="Barriuso J."/>
            <person name="Kellner H."/>
            <person name="Castanera R."/>
            <person name="Alfaro M."/>
            <person name="Ramirez L."/>
            <person name="Pisabarro A.G."/>
            <person name="Kuo A."/>
            <person name="Tritt A."/>
            <person name="Lipzen A."/>
            <person name="He G."/>
            <person name="Yan M."/>
            <person name="Ng V."/>
            <person name="Cullen D."/>
            <person name="Martin F."/>
            <person name="Rosso M.-N."/>
            <person name="Henrissat B."/>
            <person name="Hibbett D."/>
            <person name="Martinez A.T."/>
            <person name="Grigoriev I.V."/>
        </authorList>
    </citation>
    <scope>NUCLEOTIDE SEQUENCE</scope>
    <source>
        <strain evidence="2">MF-IS2</strain>
    </source>
</reference>
<feature type="compositionally biased region" description="Pro residues" evidence="1">
    <location>
        <begin position="764"/>
        <end position="774"/>
    </location>
</feature>
<evidence type="ECO:0000256" key="1">
    <source>
        <dbReference type="SAM" id="MobiDB-lite"/>
    </source>
</evidence>
<feature type="compositionally biased region" description="Acidic residues" evidence="1">
    <location>
        <begin position="349"/>
        <end position="366"/>
    </location>
</feature>
<feature type="compositionally biased region" description="Polar residues" evidence="1">
    <location>
        <begin position="930"/>
        <end position="942"/>
    </location>
</feature>
<feature type="compositionally biased region" description="Basic and acidic residues" evidence="1">
    <location>
        <begin position="862"/>
        <end position="879"/>
    </location>
</feature>
<keyword evidence="3" id="KW-1185">Reference proteome</keyword>
<feature type="compositionally biased region" description="Low complexity" evidence="1">
    <location>
        <begin position="880"/>
        <end position="890"/>
    </location>
</feature>
<feature type="region of interest" description="Disordered" evidence="1">
    <location>
        <begin position="1"/>
        <end position="1004"/>
    </location>
</feature>
<feature type="compositionally biased region" description="Polar residues" evidence="1">
    <location>
        <begin position="33"/>
        <end position="56"/>
    </location>
</feature>
<feature type="compositionally biased region" description="Low complexity" evidence="1">
    <location>
        <begin position="624"/>
        <end position="655"/>
    </location>
</feature>
<feature type="compositionally biased region" description="Low complexity" evidence="1">
    <location>
        <begin position="1476"/>
        <end position="1487"/>
    </location>
</feature>
<feature type="compositionally biased region" description="Basic and acidic residues" evidence="1">
    <location>
        <begin position="1197"/>
        <end position="1217"/>
    </location>
</feature>
<gene>
    <name evidence="2" type="ORF">P691DRAFT_804414</name>
</gene>
<accession>A0A9P5XA98</accession>
<feature type="compositionally biased region" description="Low complexity" evidence="1">
    <location>
        <begin position="469"/>
        <end position="493"/>
    </location>
</feature>
<feature type="compositionally biased region" description="Low complexity" evidence="1">
    <location>
        <begin position="1032"/>
        <end position="1052"/>
    </location>
</feature>
<feature type="compositionally biased region" description="Gly residues" evidence="1">
    <location>
        <begin position="1149"/>
        <end position="1173"/>
    </location>
</feature>
<feature type="compositionally biased region" description="Polar residues" evidence="1">
    <location>
        <begin position="513"/>
        <end position="524"/>
    </location>
</feature>
<evidence type="ECO:0000313" key="2">
    <source>
        <dbReference type="EMBL" id="KAF9446277.1"/>
    </source>
</evidence>
<dbReference type="Proteomes" id="UP000807342">
    <property type="component" value="Unassembled WGS sequence"/>
</dbReference>
<name>A0A9P5XA98_9AGAR</name>
<evidence type="ECO:0000313" key="3">
    <source>
        <dbReference type="Proteomes" id="UP000807342"/>
    </source>
</evidence>
<feature type="compositionally biased region" description="Low complexity" evidence="1">
    <location>
        <begin position="982"/>
        <end position="996"/>
    </location>
</feature>
<feature type="compositionally biased region" description="Polar residues" evidence="1">
    <location>
        <begin position="1057"/>
        <end position="1077"/>
    </location>
</feature>
<organism evidence="2 3">
    <name type="scientific">Macrolepiota fuliginosa MF-IS2</name>
    <dbReference type="NCBI Taxonomy" id="1400762"/>
    <lineage>
        <taxon>Eukaryota</taxon>
        <taxon>Fungi</taxon>
        <taxon>Dikarya</taxon>
        <taxon>Basidiomycota</taxon>
        <taxon>Agaricomycotina</taxon>
        <taxon>Agaricomycetes</taxon>
        <taxon>Agaricomycetidae</taxon>
        <taxon>Agaricales</taxon>
        <taxon>Agaricineae</taxon>
        <taxon>Agaricaceae</taxon>
        <taxon>Macrolepiota</taxon>
    </lineage>
</organism>
<feature type="region of interest" description="Disordered" evidence="1">
    <location>
        <begin position="1436"/>
        <end position="1520"/>
    </location>
</feature>
<feature type="compositionally biased region" description="Low complexity" evidence="1">
    <location>
        <begin position="953"/>
        <end position="973"/>
    </location>
</feature>
<feature type="region of interest" description="Disordered" evidence="1">
    <location>
        <begin position="1023"/>
        <end position="1080"/>
    </location>
</feature>
<sequence>MPLLSGIFGKKNKSSARGNGAPGGPKSIAASDLDSTISSPTTSYVATDKSLPSSPNGKGLHPDAAYDSPSTVYPSIARGAQSASTTKLRLPFSRKKSKVPLSDSTTSFSTSPSGNAISPPRPSYMERLSTSAASDSDTSDLRRLRPPPSKSAIFAAYADPSSALSTRSLPDEPTHQSWSSMHVPTDPAPPPKEKRPSLFAWTKSSGSTKPPPQPKVSMSLDSPPRPTETDSSFNLKSFRHVRPPSPNASNSSLIVPPARPRGASVNSDSSQRISVAAFREAQARRSTAGSPAPSFRSPSPSFPPPQFPQDGQRGRASPRPSPAVRSSPHLPHPEQRRHSTNIAVGYSSDSDEPTTSEEEEDSDDDDDGRHTDRDGTVTQRSTTRPVIGKRQAKSEHGHASSSYESSGIRHQHQAPSFLTTQSQNGHGQQDAKNIRQSSYVGNTLSSPIDPLPPRSQSSLGAYDGNRQRASASTSALSPSAAAKRASVIASANANLNQDPLVALKQTTRHVRDSSTYSNPSQLIKSPTSTSNNTHSDSDGSDSDNAPLASLVPPRRPGSALSQASNNSARTNGTRGGGPPSLGGGPPRGMSKPLININELTSRKPIVGPYKGNEDGFTKGGLLSQPMKQPHQQQRQQSVLIESPTPMSPTSPLSASVTSKSPPGSTHFVPPTSPPKEFKAFAGLESKLAAGAGSVPSQSSQKDRERRLSAERKRDMLTERLARLAKGKAKDKEKDGESTDTAVSGGTRTLSPPPSSQRESSVRPDSPPQRSPPPMVSSRPILPMIPTSHSSSKPSPPDEDLVRDVDDSILRLISQMGESEESEEEKTSEESEDDVYGEPENGKEGTGHVRAPAHVHVQPRQPSPEKEERGMEKEKEKDRIAPIPIRQRAPPSSFSVTSRPPIQKIQDDDATGSNGSGPSPTSPTGTANARFTASSGRSLTVDTPTIPIPARQRSSTLIPSSTPSPSTFGTSTSSFAKLNSREGSSIASGYSGSNGSSTNVVLSPTVTSPRMSVANADRANALRTVGSTGSGLSGVSAITSSSRVASSSGNVPSMAPRQRSSTMLPNMSTSQSTPTSSREQMKVGATHAPVPMMPVKPFAVRRDSPASSTGDSSSGRGAPLTPRDGSDIADVGAGAGVGRKQKEEWSSGVSGLGARPGGGAGGGGGSAGAAGGAGRHVKRRSVSFEEDVKDISVGGRLKTKESIDSDDPEARRRERRRSEAKAAIELGNVINGPGPVVSDDEDDLPINQTTNARMSAVNPMMAMGNPMQMQQMQQMQMPFGGAPGTPPNWGGGGVPVWQQQGGPQMLSPAQYMMPPPADPNYFAAHHQAMMFAKQAYQMAVAQQAMAAAADEWDRNSAMGGSVYGGPTSSSSVIMGPSPFGMMGMGGMGASWSTGSVVFPNGPQSVYGGRGGGLSSSRSEYGGVSGAGGGNWSSARSSYGDAFGPSDRLRVPGPGRNRNSGMMRDSALYPPVPPIPQSQSGGMSSSDGGAARGRGRATSGPATPSRGGVRKAPPPSSWKAGV</sequence>
<feature type="compositionally biased region" description="Low complexity" evidence="1">
    <location>
        <begin position="102"/>
        <end position="113"/>
    </location>
</feature>
<feature type="compositionally biased region" description="Polar residues" evidence="1">
    <location>
        <begin position="738"/>
        <end position="749"/>
    </location>
</feature>
<feature type="region of interest" description="Disordered" evidence="1">
    <location>
        <begin position="1099"/>
        <end position="1217"/>
    </location>
</feature>
<comment type="caution">
    <text evidence="2">The sequence shown here is derived from an EMBL/GenBank/DDBJ whole genome shotgun (WGS) entry which is preliminary data.</text>
</comment>
<feature type="compositionally biased region" description="Polar residues" evidence="1">
    <location>
        <begin position="264"/>
        <end position="273"/>
    </location>
</feature>
<feature type="compositionally biased region" description="Polar residues" evidence="1">
    <location>
        <begin position="559"/>
        <end position="571"/>
    </location>
</feature>